<dbReference type="InterPro" id="IPR003660">
    <property type="entry name" value="HAMP_dom"/>
</dbReference>
<feature type="domain" description="Histidine kinase" evidence="12">
    <location>
        <begin position="278"/>
        <end position="543"/>
    </location>
</feature>
<dbReference type="InterPro" id="IPR003594">
    <property type="entry name" value="HATPase_dom"/>
</dbReference>
<dbReference type="SMART" id="SM00387">
    <property type="entry name" value="HATPase_c"/>
    <property type="match status" value="1"/>
</dbReference>
<dbReference type="STRING" id="1935.B1H20_17715"/>
<keyword evidence="4" id="KW-0597">Phosphoprotein</keyword>
<dbReference type="InterPro" id="IPR050428">
    <property type="entry name" value="TCS_sensor_his_kinase"/>
</dbReference>
<protein>
    <recommendedName>
        <fullName evidence="3">histidine kinase</fullName>
        <ecNumber evidence="3">2.7.13.3</ecNumber>
    </recommendedName>
</protein>
<feature type="region of interest" description="Disordered" evidence="11">
    <location>
        <begin position="367"/>
        <end position="406"/>
    </location>
</feature>
<keyword evidence="9" id="KW-0902">Two-component regulatory system</keyword>
<evidence type="ECO:0000256" key="1">
    <source>
        <dbReference type="ARBA" id="ARBA00000085"/>
    </source>
</evidence>
<dbReference type="Gene3D" id="3.30.565.10">
    <property type="entry name" value="Histidine kinase-like ATPase, C-terminal domain"/>
    <property type="match status" value="1"/>
</dbReference>
<dbReference type="CDD" id="cd00082">
    <property type="entry name" value="HisKA"/>
    <property type="match status" value="1"/>
</dbReference>
<dbReference type="Proteomes" id="UP000192445">
    <property type="component" value="Chromosome"/>
</dbReference>
<proteinExistence type="predicted"/>
<dbReference type="PROSITE" id="PS50885">
    <property type="entry name" value="HAMP"/>
    <property type="match status" value="1"/>
</dbReference>
<dbReference type="SMART" id="SM00304">
    <property type="entry name" value="HAMP"/>
    <property type="match status" value="1"/>
</dbReference>
<evidence type="ECO:0000256" key="7">
    <source>
        <dbReference type="ARBA" id="ARBA00022777"/>
    </source>
</evidence>
<dbReference type="InterPro" id="IPR004358">
    <property type="entry name" value="Sig_transdc_His_kin-like_C"/>
</dbReference>
<organism evidence="14 15">
    <name type="scientific">Streptomyces violaceoruber</name>
    <dbReference type="NCBI Taxonomy" id="1935"/>
    <lineage>
        <taxon>Bacteria</taxon>
        <taxon>Bacillati</taxon>
        <taxon>Actinomycetota</taxon>
        <taxon>Actinomycetes</taxon>
        <taxon>Kitasatosporales</taxon>
        <taxon>Streptomycetaceae</taxon>
        <taxon>Streptomyces</taxon>
        <taxon>Streptomyces violaceoruber group</taxon>
    </lineage>
</organism>
<comment type="subcellular location">
    <subcellularLocation>
        <location evidence="2">Cell membrane</location>
    </subcellularLocation>
</comment>
<evidence type="ECO:0000259" key="13">
    <source>
        <dbReference type="PROSITE" id="PS50885"/>
    </source>
</evidence>
<dbReference type="InterPro" id="IPR036097">
    <property type="entry name" value="HisK_dim/P_sf"/>
</dbReference>
<evidence type="ECO:0000259" key="12">
    <source>
        <dbReference type="PROSITE" id="PS50109"/>
    </source>
</evidence>
<dbReference type="Pfam" id="PF02518">
    <property type="entry name" value="HATPase_c"/>
    <property type="match status" value="1"/>
</dbReference>
<dbReference type="Gene3D" id="6.10.340.10">
    <property type="match status" value="1"/>
</dbReference>
<evidence type="ECO:0000256" key="9">
    <source>
        <dbReference type="ARBA" id="ARBA00023012"/>
    </source>
</evidence>
<dbReference type="RefSeq" id="WP_053623774.1">
    <property type="nucleotide sequence ID" value="NZ_CP020570.1"/>
</dbReference>
<dbReference type="EC" id="2.7.13.3" evidence="3"/>
<dbReference type="PRINTS" id="PR00344">
    <property type="entry name" value="BCTRLSENSOR"/>
</dbReference>
<evidence type="ECO:0000313" key="15">
    <source>
        <dbReference type="Proteomes" id="UP000192445"/>
    </source>
</evidence>
<gene>
    <name evidence="14" type="ORF">B1H20_17715</name>
</gene>
<name>A0A1V0UD73_STRVN</name>
<dbReference type="SUPFAM" id="SSF55874">
    <property type="entry name" value="ATPase domain of HSP90 chaperone/DNA topoisomerase II/histidine kinase"/>
    <property type="match status" value="1"/>
</dbReference>
<dbReference type="CDD" id="cd06225">
    <property type="entry name" value="HAMP"/>
    <property type="match status" value="1"/>
</dbReference>
<dbReference type="PROSITE" id="PS50109">
    <property type="entry name" value="HIS_KIN"/>
    <property type="match status" value="1"/>
</dbReference>
<reference evidence="14 15" key="1">
    <citation type="submission" date="2017-03" db="EMBL/GenBank/DDBJ databases">
        <title>Complete Genome Sequence of a natural compounds producer, Streptomyces violaceus S21.</title>
        <authorList>
            <person name="Zhong C."/>
            <person name="Zhao Z."/>
            <person name="Fu J."/>
            <person name="Zong G."/>
            <person name="Qin R."/>
            <person name="Cao G."/>
        </authorList>
    </citation>
    <scope>NUCLEOTIDE SEQUENCE [LARGE SCALE GENOMIC DNA]</scope>
    <source>
        <strain evidence="14 15">S21</strain>
    </source>
</reference>
<dbReference type="InterPro" id="IPR003661">
    <property type="entry name" value="HisK_dim/P_dom"/>
</dbReference>
<sequence>MKVVRRPWTLRTRLVVSAVSLIAVVAAVIGSVTAIAFHSYLYGKLDDQLHSVVERAQRPPGPVPLPESLREAGPLGFVGGGGQPLGTFGALVGEGGNVTASKVVADSGLRAQESAKPLTDDQAEALEAAAPGSGEGTRSVDLPGLGGYRVEAATTAEGATVLVGIPSAEVSRALTTLIVVEVCVTAAGLLAASIAGTALVGVALRPLRRVAATATRVSELPLHSGEVALVERVPDAEADPRTEVGQVGAALNRMLGHVGAALAARQESETRVRQFVADASHELRTPLASIRGYAELTRRAGGGGAAPGPDPVTRHALGRIESEADRMTGLVEDLLLLARLDAGRPLSYGSTDLLPLVVDAVSDARAADRPGSQPYDGPAADRPATGSATCSGTGSATGSGTGSGAARHRWRLELPAEPVTVRADSARLQQVLVNLLANARTHTPPGTTVTVSVRPPARAGGPVALEVRDDGPGIPAALLPHVFERFARGDASRTRGSDGGGATGSTGLGLAIVQAVVTAHGGRVRVESAPGRTVFAVELPADAEPDAGPDAGPSTEPDAGPGTEPGTEPDADPGTEPGADSQAGDRLTTPA</sequence>
<dbReference type="AlphaFoldDB" id="A0A1V0UD73"/>
<keyword evidence="8" id="KW-1133">Transmembrane helix</keyword>
<evidence type="ECO:0000256" key="4">
    <source>
        <dbReference type="ARBA" id="ARBA00022553"/>
    </source>
</evidence>
<dbReference type="EMBL" id="CP020570">
    <property type="protein sequence ID" value="ARF63020.1"/>
    <property type="molecule type" value="Genomic_DNA"/>
</dbReference>
<evidence type="ECO:0000313" key="14">
    <source>
        <dbReference type="EMBL" id="ARF63020.1"/>
    </source>
</evidence>
<evidence type="ECO:0000256" key="11">
    <source>
        <dbReference type="SAM" id="MobiDB-lite"/>
    </source>
</evidence>
<evidence type="ECO:0000256" key="3">
    <source>
        <dbReference type="ARBA" id="ARBA00012438"/>
    </source>
</evidence>
<dbReference type="PANTHER" id="PTHR45436">
    <property type="entry name" value="SENSOR HISTIDINE KINASE YKOH"/>
    <property type="match status" value="1"/>
</dbReference>
<dbReference type="InterPro" id="IPR005467">
    <property type="entry name" value="His_kinase_dom"/>
</dbReference>
<evidence type="ECO:0000256" key="5">
    <source>
        <dbReference type="ARBA" id="ARBA00022679"/>
    </source>
</evidence>
<dbReference type="GO" id="GO:0000155">
    <property type="term" value="F:phosphorelay sensor kinase activity"/>
    <property type="evidence" value="ECO:0007669"/>
    <property type="project" value="InterPro"/>
</dbReference>
<feature type="domain" description="HAMP" evidence="13">
    <location>
        <begin position="201"/>
        <end position="263"/>
    </location>
</feature>
<keyword evidence="10" id="KW-0472">Membrane</keyword>
<dbReference type="CDD" id="cd00075">
    <property type="entry name" value="HATPase"/>
    <property type="match status" value="1"/>
</dbReference>
<evidence type="ECO:0000256" key="8">
    <source>
        <dbReference type="ARBA" id="ARBA00022989"/>
    </source>
</evidence>
<comment type="catalytic activity">
    <reaction evidence="1">
        <text>ATP + protein L-histidine = ADP + protein N-phospho-L-histidine.</text>
        <dbReference type="EC" id="2.7.13.3"/>
    </reaction>
</comment>
<keyword evidence="5" id="KW-0808">Transferase</keyword>
<feature type="region of interest" description="Disordered" evidence="11">
    <location>
        <begin position="541"/>
        <end position="591"/>
    </location>
</feature>
<dbReference type="GO" id="GO:0005886">
    <property type="term" value="C:plasma membrane"/>
    <property type="evidence" value="ECO:0007669"/>
    <property type="project" value="UniProtKB-SubCell"/>
</dbReference>
<dbReference type="FunFam" id="1.10.287.130:FF:000001">
    <property type="entry name" value="Two-component sensor histidine kinase"/>
    <property type="match status" value="1"/>
</dbReference>
<dbReference type="OrthoDB" id="9786919at2"/>
<keyword evidence="7 14" id="KW-0418">Kinase</keyword>
<evidence type="ECO:0000256" key="6">
    <source>
        <dbReference type="ARBA" id="ARBA00022692"/>
    </source>
</evidence>
<dbReference type="InterPro" id="IPR036890">
    <property type="entry name" value="HATPase_C_sf"/>
</dbReference>
<evidence type="ECO:0000256" key="10">
    <source>
        <dbReference type="ARBA" id="ARBA00023136"/>
    </source>
</evidence>
<dbReference type="SMART" id="SM00388">
    <property type="entry name" value="HisKA"/>
    <property type="match status" value="1"/>
</dbReference>
<accession>A0A1V0UD73</accession>
<evidence type="ECO:0000256" key="2">
    <source>
        <dbReference type="ARBA" id="ARBA00004236"/>
    </source>
</evidence>
<dbReference type="SUPFAM" id="SSF47384">
    <property type="entry name" value="Homodimeric domain of signal transducing histidine kinase"/>
    <property type="match status" value="1"/>
</dbReference>
<keyword evidence="6" id="KW-0812">Transmembrane</keyword>
<feature type="compositionally biased region" description="Low complexity" evidence="11">
    <location>
        <begin position="384"/>
        <end position="394"/>
    </location>
</feature>
<dbReference type="KEGG" id="svu:B1H20_17715"/>
<dbReference type="Gene3D" id="1.10.287.130">
    <property type="match status" value="1"/>
</dbReference>
<dbReference type="Pfam" id="PF00512">
    <property type="entry name" value="HisKA"/>
    <property type="match status" value="1"/>
</dbReference>
<dbReference type="PANTHER" id="PTHR45436:SF5">
    <property type="entry name" value="SENSOR HISTIDINE KINASE TRCS"/>
    <property type="match status" value="1"/>
</dbReference>